<dbReference type="EMBL" id="CP091139">
    <property type="protein sequence ID" value="UUT35139.1"/>
    <property type="molecule type" value="Genomic_DNA"/>
</dbReference>
<dbReference type="Proteomes" id="UP001054811">
    <property type="component" value="Chromosome"/>
</dbReference>
<evidence type="ECO:0000313" key="2">
    <source>
        <dbReference type="Proteomes" id="UP001054811"/>
    </source>
</evidence>
<accession>A0ABY5NJ31</accession>
<sequence length="62" mass="6611">MSTTIQISQPAAESLARWRALSDEQKRAARLAVVVDRVAASMAMENEPVSDAGIQQAKQAGV</sequence>
<reference evidence="1" key="1">
    <citation type="submission" date="2022-01" db="EMBL/GenBank/DDBJ databases">
        <title>Microbacterium eymi and Microbacterium rhizovicinus sp. nov., isolated from the rhizospheric soil of Elymus tsukushiensis, a plant native to the Dokdo Islands, Republic of Korea.</title>
        <authorList>
            <person name="Hwang Y.J."/>
        </authorList>
    </citation>
    <scope>NUCLEOTIDE SEQUENCE</scope>
    <source>
        <strain evidence="1">KUDC0405</strain>
    </source>
</reference>
<protein>
    <submittedName>
        <fullName evidence="1">Uncharacterized protein</fullName>
    </submittedName>
</protein>
<name>A0ABY5NJ31_9MICO</name>
<dbReference type="RefSeq" id="WP_259611693.1">
    <property type="nucleotide sequence ID" value="NZ_CP091139.2"/>
</dbReference>
<evidence type="ECO:0000313" key="1">
    <source>
        <dbReference type="EMBL" id="UUT35139.1"/>
    </source>
</evidence>
<organism evidence="1 2">
    <name type="scientific">Microbacterium elymi</name>
    <dbReference type="NCBI Taxonomy" id="2909587"/>
    <lineage>
        <taxon>Bacteria</taxon>
        <taxon>Bacillati</taxon>
        <taxon>Actinomycetota</taxon>
        <taxon>Actinomycetes</taxon>
        <taxon>Micrococcales</taxon>
        <taxon>Microbacteriaceae</taxon>
        <taxon>Microbacterium</taxon>
    </lineage>
</organism>
<keyword evidence="2" id="KW-1185">Reference proteome</keyword>
<proteinExistence type="predicted"/>
<gene>
    <name evidence="1" type="ORF">L2X98_33365</name>
</gene>